<evidence type="ECO:0000256" key="1">
    <source>
        <dbReference type="SAM" id="MobiDB-lite"/>
    </source>
</evidence>
<dbReference type="AlphaFoldDB" id="A0A183T6A5"/>
<reference evidence="4" key="1">
    <citation type="submission" date="2016-06" db="UniProtKB">
        <authorList>
            <consortium name="WormBaseParasite"/>
        </authorList>
    </citation>
    <scope>IDENTIFICATION</scope>
</reference>
<evidence type="ECO:0000313" key="4">
    <source>
        <dbReference type="WBParaSite" id="SSLN_0001245401-mRNA-1"/>
    </source>
</evidence>
<evidence type="ECO:0000313" key="3">
    <source>
        <dbReference type="Proteomes" id="UP000275846"/>
    </source>
</evidence>
<dbReference type="WBParaSite" id="SSLN_0001245401-mRNA-1">
    <property type="protein sequence ID" value="SSLN_0001245401-mRNA-1"/>
    <property type="gene ID" value="SSLN_0001245401"/>
</dbReference>
<protein>
    <submittedName>
        <fullName evidence="2 4">Uncharacterized protein</fullName>
    </submittedName>
</protein>
<reference evidence="2 3" key="2">
    <citation type="submission" date="2018-11" db="EMBL/GenBank/DDBJ databases">
        <authorList>
            <consortium name="Pathogen Informatics"/>
        </authorList>
    </citation>
    <scope>NUCLEOTIDE SEQUENCE [LARGE SCALE GENOMIC DNA]</scope>
    <source>
        <strain evidence="2 3">NST_G2</strain>
    </source>
</reference>
<organism evidence="4">
    <name type="scientific">Schistocephalus solidus</name>
    <name type="common">Tapeworm</name>
    <dbReference type="NCBI Taxonomy" id="70667"/>
    <lineage>
        <taxon>Eukaryota</taxon>
        <taxon>Metazoa</taxon>
        <taxon>Spiralia</taxon>
        <taxon>Lophotrochozoa</taxon>
        <taxon>Platyhelminthes</taxon>
        <taxon>Cestoda</taxon>
        <taxon>Eucestoda</taxon>
        <taxon>Diphyllobothriidea</taxon>
        <taxon>Diphyllobothriidae</taxon>
        <taxon>Schistocephalus</taxon>
    </lineage>
</organism>
<gene>
    <name evidence="2" type="ORF">SSLN_LOCUS12003</name>
</gene>
<name>A0A183T6A5_SCHSO</name>
<proteinExistence type="predicted"/>
<dbReference type="SUPFAM" id="SSF56219">
    <property type="entry name" value="DNase I-like"/>
    <property type="match status" value="1"/>
</dbReference>
<accession>A0A183T6A5</accession>
<keyword evidence="3" id="KW-1185">Reference proteome</keyword>
<feature type="region of interest" description="Disordered" evidence="1">
    <location>
        <begin position="1"/>
        <end position="48"/>
    </location>
</feature>
<dbReference type="InterPro" id="IPR036691">
    <property type="entry name" value="Endo/exonu/phosph_ase_sf"/>
</dbReference>
<dbReference type="EMBL" id="UYSU01036949">
    <property type="protein sequence ID" value="VDL98388.1"/>
    <property type="molecule type" value="Genomic_DNA"/>
</dbReference>
<sequence length="132" mass="14852">MLLWPTLTGTKHSPVAPQSWVPPSVHLPGNRHDWRAKPDDPRSNRPERRSALVARELVHCKVDVAALNETRFSEQGQLEVGAGFTFFWSGRPKAEGLNADVAFAIRNKIVGRLPRWPHGINGHLMSLRLPLR</sequence>
<evidence type="ECO:0000313" key="2">
    <source>
        <dbReference type="EMBL" id="VDL98388.1"/>
    </source>
</evidence>
<feature type="compositionally biased region" description="Basic and acidic residues" evidence="1">
    <location>
        <begin position="30"/>
        <end position="48"/>
    </location>
</feature>
<dbReference type="OrthoDB" id="410381at2759"/>
<dbReference type="Proteomes" id="UP000275846">
    <property type="component" value="Unassembled WGS sequence"/>
</dbReference>